<sequence length="149" mass="16997">MKENATARLFFTNFIQNQRQTIVRGFCTLDSYKCLSFSESVTPGVARGQGSGGGRQSRVGSFELFLFVPRSSCKRIARKYGEMIMCYGEARGNAREVLRIYVERYPDRRHPSDSRRLPSAYRRVLENGPIVPNQEGAGRPVRVKPRKVF</sequence>
<dbReference type="Proteomes" id="UP000299102">
    <property type="component" value="Unassembled WGS sequence"/>
</dbReference>
<dbReference type="OrthoDB" id="9971063at2759"/>
<feature type="region of interest" description="Disordered" evidence="1">
    <location>
        <begin position="128"/>
        <end position="149"/>
    </location>
</feature>
<reference evidence="3 4" key="1">
    <citation type="journal article" date="2019" name="Commun. Biol.">
        <title>The bagworm genome reveals a unique fibroin gene that provides high tensile strength.</title>
        <authorList>
            <person name="Kono N."/>
            <person name="Nakamura H."/>
            <person name="Ohtoshi R."/>
            <person name="Tomita M."/>
            <person name="Numata K."/>
            <person name="Arakawa K."/>
        </authorList>
    </citation>
    <scope>NUCLEOTIDE SEQUENCE [LARGE SCALE GENOMIC DNA]</scope>
</reference>
<comment type="caution">
    <text evidence="3">The sequence shown here is derived from an EMBL/GenBank/DDBJ whole genome shotgun (WGS) entry which is preliminary data.</text>
</comment>
<dbReference type="AlphaFoldDB" id="A0A4C1THH7"/>
<accession>A0A4C1THH7</accession>
<proteinExistence type="predicted"/>
<protein>
    <recommendedName>
        <fullName evidence="2">DUF4817 domain-containing protein</fullName>
    </recommendedName>
</protein>
<evidence type="ECO:0000313" key="4">
    <source>
        <dbReference type="Proteomes" id="UP000299102"/>
    </source>
</evidence>
<evidence type="ECO:0000313" key="3">
    <source>
        <dbReference type="EMBL" id="GBP12731.1"/>
    </source>
</evidence>
<name>A0A4C1THH7_EUMVA</name>
<evidence type="ECO:0000259" key="2">
    <source>
        <dbReference type="Pfam" id="PF16087"/>
    </source>
</evidence>
<organism evidence="3 4">
    <name type="scientific">Eumeta variegata</name>
    <name type="common">Bagworm moth</name>
    <name type="synonym">Eumeta japonica</name>
    <dbReference type="NCBI Taxonomy" id="151549"/>
    <lineage>
        <taxon>Eukaryota</taxon>
        <taxon>Metazoa</taxon>
        <taxon>Ecdysozoa</taxon>
        <taxon>Arthropoda</taxon>
        <taxon>Hexapoda</taxon>
        <taxon>Insecta</taxon>
        <taxon>Pterygota</taxon>
        <taxon>Neoptera</taxon>
        <taxon>Endopterygota</taxon>
        <taxon>Lepidoptera</taxon>
        <taxon>Glossata</taxon>
        <taxon>Ditrysia</taxon>
        <taxon>Tineoidea</taxon>
        <taxon>Psychidae</taxon>
        <taxon>Oiketicinae</taxon>
        <taxon>Eumeta</taxon>
    </lineage>
</organism>
<dbReference type="Pfam" id="PF16087">
    <property type="entry name" value="DUF4817"/>
    <property type="match status" value="1"/>
</dbReference>
<feature type="domain" description="DUF4817" evidence="2">
    <location>
        <begin position="82"/>
        <end position="114"/>
    </location>
</feature>
<evidence type="ECO:0000256" key="1">
    <source>
        <dbReference type="SAM" id="MobiDB-lite"/>
    </source>
</evidence>
<keyword evidence="4" id="KW-1185">Reference proteome</keyword>
<dbReference type="EMBL" id="BGZK01005147">
    <property type="protein sequence ID" value="GBP12731.1"/>
    <property type="molecule type" value="Genomic_DNA"/>
</dbReference>
<dbReference type="InterPro" id="IPR032135">
    <property type="entry name" value="DUF4817"/>
</dbReference>
<gene>
    <name evidence="3" type="ORF">EVAR_69526_1</name>
</gene>